<keyword evidence="1" id="KW-0175">Coiled coil</keyword>
<name>A0A8K1CAN7_PYTOL</name>
<comment type="caution">
    <text evidence="3">The sequence shown here is derived from an EMBL/GenBank/DDBJ whole genome shotgun (WGS) entry which is preliminary data.</text>
</comment>
<organism evidence="3 4">
    <name type="scientific">Pythium oligandrum</name>
    <name type="common">Mycoparasitic fungus</name>
    <dbReference type="NCBI Taxonomy" id="41045"/>
    <lineage>
        <taxon>Eukaryota</taxon>
        <taxon>Sar</taxon>
        <taxon>Stramenopiles</taxon>
        <taxon>Oomycota</taxon>
        <taxon>Peronosporomycetes</taxon>
        <taxon>Pythiales</taxon>
        <taxon>Pythiaceae</taxon>
        <taxon>Pythium</taxon>
    </lineage>
</organism>
<keyword evidence="4" id="KW-1185">Reference proteome</keyword>
<gene>
    <name evidence="3" type="ORF">Poli38472_004913</name>
</gene>
<reference evidence="3" key="1">
    <citation type="submission" date="2019-03" db="EMBL/GenBank/DDBJ databases">
        <title>Long read genome sequence of the mycoparasitic Pythium oligandrum ATCC 38472 isolated from sugarbeet rhizosphere.</title>
        <authorList>
            <person name="Gaulin E."/>
        </authorList>
    </citation>
    <scope>NUCLEOTIDE SEQUENCE</scope>
    <source>
        <strain evidence="3">ATCC 38472_TT</strain>
    </source>
</reference>
<dbReference type="EMBL" id="SPLM01000109">
    <property type="protein sequence ID" value="TMW59844.1"/>
    <property type="molecule type" value="Genomic_DNA"/>
</dbReference>
<protein>
    <submittedName>
        <fullName evidence="3">Uncharacterized protein</fullName>
    </submittedName>
</protein>
<feature type="region of interest" description="Disordered" evidence="2">
    <location>
        <begin position="30"/>
        <end position="82"/>
    </location>
</feature>
<dbReference type="Proteomes" id="UP000794436">
    <property type="component" value="Unassembled WGS sequence"/>
</dbReference>
<evidence type="ECO:0000313" key="3">
    <source>
        <dbReference type="EMBL" id="TMW59844.1"/>
    </source>
</evidence>
<feature type="coiled-coil region" evidence="1">
    <location>
        <begin position="87"/>
        <end position="114"/>
    </location>
</feature>
<proteinExistence type="predicted"/>
<evidence type="ECO:0000256" key="1">
    <source>
        <dbReference type="SAM" id="Coils"/>
    </source>
</evidence>
<sequence>MNWLELELDDDPALLDAALLMLDTVDDRKSVSSASSFPDGELDVGGTSGSSDGEELRSEKTASPASSAVVATPPKAKKTRNRRKDELVYLKDKVNQLEQTLTTLKRRRVEDELAVVPTRGHQAVWKQLAGRQQQQRRVVELENARLREMVNTQLQVGKELMRALQKGGRQDPGSRNLLNPNLPLFHVDVTDEERLRRLDELYRLTCNSMTRVVPDPSGATVRDIKIHQENAQTTFVNFVVAWTLPFSTAEVLDALWKVFRKPNVKPGQDCEHYYSDQEEDEICGGFRLHSGFMARKKIPSEIVGRKVAKRFPRSADGDGVVLSNMWAKCISPDLRTQGLSAFNSPTMTGDVQFNEDSWFRIQDARGDGQVWSDEPLTQVQNNRQIRFHVVTDEMVEQELAVGVLTDIVLAYVEEELMWTQQTIENVLFTGESNLQMAFFS</sequence>
<accession>A0A8K1CAN7</accession>
<feature type="compositionally biased region" description="Low complexity" evidence="2">
    <location>
        <begin position="61"/>
        <end position="74"/>
    </location>
</feature>
<dbReference type="OrthoDB" id="64619at2759"/>
<evidence type="ECO:0000313" key="4">
    <source>
        <dbReference type="Proteomes" id="UP000794436"/>
    </source>
</evidence>
<evidence type="ECO:0000256" key="2">
    <source>
        <dbReference type="SAM" id="MobiDB-lite"/>
    </source>
</evidence>
<dbReference type="AlphaFoldDB" id="A0A8K1CAN7"/>